<reference evidence="1 2" key="1">
    <citation type="journal article" date="2019" name="Appl. Microbiol. Biotechnol.">
        <title>Differential efficiency of wild type rhizogenic strains for rol gene transformation of plants.</title>
        <authorList>
            <person name="Desmet S."/>
            <person name="De Keyser E."/>
            <person name="Van Vaerenbergh J."/>
            <person name="Baeyen S."/>
            <person name="Van Huylenbroeck J."/>
            <person name="Geelen D."/>
            <person name="Dhooghe E."/>
        </authorList>
    </citation>
    <scope>NUCLEOTIDE SEQUENCE [LARGE SCALE GENOMIC DNA]</scope>
    <source>
        <strain evidence="1 2">MAFF210266</strain>
    </source>
</reference>
<dbReference type="EMBL" id="SGOE01000003">
    <property type="protein sequence ID" value="TRB05824.1"/>
    <property type="molecule type" value="Genomic_DNA"/>
</dbReference>
<dbReference type="Proteomes" id="UP000317023">
    <property type="component" value="Unassembled WGS sequence"/>
</dbReference>
<protein>
    <submittedName>
        <fullName evidence="1">Uncharacterized protein</fullName>
    </submittedName>
</protein>
<dbReference type="RefSeq" id="WP_142856735.1">
    <property type="nucleotide sequence ID" value="NZ_SGOE01000003.1"/>
</dbReference>
<proteinExistence type="predicted"/>
<organism evidence="1 2">
    <name type="scientific">Agrobacterium tumefaciens</name>
    <dbReference type="NCBI Taxonomy" id="358"/>
    <lineage>
        <taxon>Bacteria</taxon>
        <taxon>Pseudomonadati</taxon>
        <taxon>Pseudomonadota</taxon>
        <taxon>Alphaproteobacteria</taxon>
        <taxon>Hyphomicrobiales</taxon>
        <taxon>Rhizobiaceae</taxon>
        <taxon>Rhizobium/Agrobacterium group</taxon>
        <taxon>Agrobacterium</taxon>
        <taxon>Agrobacterium tumefaciens complex</taxon>
    </lineage>
</organism>
<evidence type="ECO:0000313" key="1">
    <source>
        <dbReference type="EMBL" id="TRB05824.1"/>
    </source>
</evidence>
<name>A0A546XYJ9_AGRTU</name>
<gene>
    <name evidence="1" type="ORF">EXN61_11350</name>
</gene>
<sequence length="127" mass="14100">MSEKRLEKSEMSSVDFASTALQRYVAPKGSGINVKDRITKAARRLGWSVSRTKDVWYADPRVSISAEELRVIEEAAGVKYGRAQIRTIDDLISRADALLDGPNADYHRPFVDAFRAFIGALGVSDRP</sequence>
<evidence type="ECO:0000313" key="2">
    <source>
        <dbReference type="Proteomes" id="UP000317023"/>
    </source>
</evidence>
<dbReference type="AlphaFoldDB" id="A0A546XYJ9"/>
<accession>A0A546XYJ9</accession>
<comment type="caution">
    <text evidence="1">The sequence shown here is derived from an EMBL/GenBank/DDBJ whole genome shotgun (WGS) entry which is preliminary data.</text>
</comment>